<dbReference type="GO" id="GO:0034599">
    <property type="term" value="P:cellular response to oxidative stress"/>
    <property type="evidence" value="ECO:0007669"/>
    <property type="project" value="EnsemblFungi"/>
</dbReference>
<feature type="region of interest" description="Disordered" evidence="14">
    <location>
        <begin position="1"/>
        <end position="72"/>
    </location>
</feature>
<evidence type="ECO:0000256" key="10">
    <source>
        <dbReference type="ARBA" id="ARBA00032824"/>
    </source>
</evidence>
<evidence type="ECO:0000256" key="5">
    <source>
        <dbReference type="ARBA" id="ARBA00022862"/>
    </source>
</evidence>
<dbReference type="PANTHER" id="PTHR42801">
    <property type="entry name" value="THIOREDOXIN-DEPENDENT PEROXIDE REDUCTASE"/>
    <property type="match status" value="1"/>
</dbReference>
<dbReference type="EC" id="1.11.1.24" evidence="3"/>
<feature type="domain" description="Thioredoxin" evidence="15">
    <location>
        <begin position="71"/>
        <end position="220"/>
    </location>
</feature>
<dbReference type="GO" id="GO:0005737">
    <property type="term" value="C:cytoplasm"/>
    <property type="evidence" value="ECO:0007669"/>
    <property type="project" value="TreeGrafter"/>
</dbReference>
<evidence type="ECO:0000256" key="8">
    <source>
        <dbReference type="ARBA" id="ARBA00023242"/>
    </source>
</evidence>
<dbReference type="PANTHER" id="PTHR42801:SF23">
    <property type="entry name" value="PEROXIREDOXIN DOT5"/>
    <property type="match status" value="1"/>
</dbReference>
<dbReference type="OMA" id="CGFRDNF"/>
<dbReference type="KEGG" id="yli:2911763"/>
<keyword evidence="9" id="KW-0676">Redox-active center</keyword>
<dbReference type="InterPro" id="IPR050924">
    <property type="entry name" value="Peroxiredoxin_BCP/PrxQ"/>
</dbReference>
<reference evidence="17 19" key="2">
    <citation type="submission" date="2018-07" db="EMBL/GenBank/DDBJ databases">
        <title>Draft Genome Assemblies for Five Robust Yarrowia lipolytica Strains Exhibiting High Lipid Production and Pentose Sugar Utilization and Sugar Alcohol Secretion from Undetoxified Lignocellulosic Biomass Hydrolysates.</title>
        <authorList>
            <consortium name="DOE Joint Genome Institute"/>
            <person name="Walker C."/>
            <person name="Ryu S."/>
            <person name="Na H."/>
            <person name="Zane M."/>
            <person name="LaButti K."/>
            <person name="Lipzen A."/>
            <person name="Haridas S."/>
            <person name="Barry K."/>
            <person name="Grigoriev I.V."/>
            <person name="Quarterman J."/>
            <person name="Slininger P."/>
            <person name="Dien B."/>
            <person name="Trinh C.T."/>
        </authorList>
    </citation>
    <scope>NUCLEOTIDE SEQUENCE [LARGE SCALE GENOMIC DNA]</scope>
    <source>
        <strain evidence="17 19">YB392</strain>
    </source>
</reference>
<protein>
    <recommendedName>
        <fullName evidence="3">thioredoxin-dependent peroxiredoxin</fullName>
        <ecNumber evidence="3">1.11.1.24</ecNumber>
    </recommendedName>
    <alternativeName>
        <fullName evidence="13">Nuclear thiol peroxidase</fullName>
    </alternativeName>
    <alternativeName>
        <fullName evidence="10">Thioredoxin peroxidase</fullName>
    </alternativeName>
</protein>
<dbReference type="Gene3D" id="3.40.30.10">
    <property type="entry name" value="Glutaredoxin"/>
    <property type="match status" value="1"/>
</dbReference>
<evidence type="ECO:0000313" key="16">
    <source>
        <dbReference type="EMBL" id="AOW05655.1"/>
    </source>
</evidence>
<dbReference type="RefSeq" id="XP_504146.1">
    <property type="nucleotide sequence ID" value="XM_504146.1"/>
</dbReference>
<dbReference type="FunFam" id="3.40.30.10:FF:000157">
    <property type="entry name" value="DOT5p Nuclear thiol peroxidase"/>
    <property type="match status" value="1"/>
</dbReference>
<evidence type="ECO:0000313" key="19">
    <source>
        <dbReference type="Proteomes" id="UP000256601"/>
    </source>
</evidence>
<gene>
    <name evidence="17" type="ORF">B0I71DRAFT_148843</name>
    <name evidence="16" type="ORF">YALI1_E23292g</name>
</gene>
<dbReference type="InterPro" id="IPR013766">
    <property type="entry name" value="Thioredoxin_domain"/>
</dbReference>
<evidence type="ECO:0000256" key="13">
    <source>
        <dbReference type="ARBA" id="ARBA00077538"/>
    </source>
</evidence>
<comment type="similarity">
    <text evidence="11">Belongs to the peroxiredoxin family. BCP/PrxQ subfamily.</text>
</comment>
<dbReference type="GO" id="GO:0045454">
    <property type="term" value="P:cell redox homeostasis"/>
    <property type="evidence" value="ECO:0007669"/>
    <property type="project" value="EnsemblFungi"/>
</dbReference>
<evidence type="ECO:0000256" key="6">
    <source>
        <dbReference type="ARBA" id="ARBA00023002"/>
    </source>
</evidence>
<comment type="subcellular location">
    <subcellularLocation>
        <location evidence="1">Nucleus</location>
    </subcellularLocation>
</comment>
<evidence type="ECO:0000256" key="9">
    <source>
        <dbReference type="ARBA" id="ARBA00023284"/>
    </source>
</evidence>
<keyword evidence="6" id="KW-0560">Oxidoreductase</keyword>
<dbReference type="EMBL" id="KZ859070">
    <property type="protein sequence ID" value="RDW23663.1"/>
    <property type="molecule type" value="Genomic_DNA"/>
</dbReference>
<evidence type="ECO:0000256" key="14">
    <source>
        <dbReference type="SAM" id="MobiDB-lite"/>
    </source>
</evidence>
<dbReference type="VEuPathDB" id="FungiDB:YALI1_E23292g"/>
<feature type="compositionally biased region" description="Basic and acidic residues" evidence="14">
    <location>
        <begin position="31"/>
        <end position="50"/>
    </location>
</feature>
<keyword evidence="4" id="KW-0575">Peroxidase</keyword>
<comment type="catalytic activity">
    <reaction evidence="12">
        <text>a hydroperoxide + [thioredoxin]-dithiol = an alcohol + [thioredoxin]-disulfide + H2O</text>
        <dbReference type="Rhea" id="RHEA:62620"/>
        <dbReference type="Rhea" id="RHEA-COMP:10698"/>
        <dbReference type="Rhea" id="RHEA-COMP:10700"/>
        <dbReference type="ChEBI" id="CHEBI:15377"/>
        <dbReference type="ChEBI" id="CHEBI:29950"/>
        <dbReference type="ChEBI" id="CHEBI:30879"/>
        <dbReference type="ChEBI" id="CHEBI:35924"/>
        <dbReference type="ChEBI" id="CHEBI:50058"/>
        <dbReference type="EC" id="1.11.1.24"/>
    </reaction>
</comment>
<proteinExistence type="inferred from homology"/>
<keyword evidence="7" id="KW-1015">Disulfide bond</keyword>
<evidence type="ECO:0000256" key="2">
    <source>
        <dbReference type="ARBA" id="ARBA00011245"/>
    </source>
</evidence>
<evidence type="ECO:0000256" key="12">
    <source>
        <dbReference type="ARBA" id="ARBA00049091"/>
    </source>
</evidence>
<dbReference type="AlphaFoldDB" id="A0A1D8NJ43"/>
<dbReference type="GO" id="GO:0008379">
    <property type="term" value="F:thioredoxin peroxidase activity"/>
    <property type="evidence" value="ECO:0007669"/>
    <property type="project" value="EnsemblFungi"/>
</dbReference>
<dbReference type="CDD" id="cd03017">
    <property type="entry name" value="PRX_BCP"/>
    <property type="match status" value="1"/>
</dbReference>
<sequence length="221" mass="24324">MARRSARLAGEKAPAPQELPSKRAKKQKVNGSDKKDIEESKTEESKTEESKTEEDEAKTNESKPEEVPTELQIGDALPEKLTLLDQDSNPIDLSALVAKEPIVVIFAYPKASTPGCTRQVCGFRDKYDDFKKVDATVFGLSADSTAAQKKFQTKQNAPYELLSDPKHELIGILGATKTPGKVPKGVIRSHWIFKNGKLAVKEVKIGPEASYTQALEEVQKE</sequence>
<dbReference type="VEuPathDB" id="FungiDB:YALI0_E19448g"/>
<evidence type="ECO:0000256" key="1">
    <source>
        <dbReference type="ARBA" id="ARBA00004123"/>
    </source>
</evidence>
<accession>A0A1D8NJ43</accession>
<dbReference type="SUPFAM" id="SSF52833">
    <property type="entry name" value="Thioredoxin-like"/>
    <property type="match status" value="1"/>
</dbReference>
<name>A0A1D8NJ43_YARLL</name>
<dbReference type="InterPro" id="IPR000866">
    <property type="entry name" value="AhpC/TSA"/>
</dbReference>
<dbReference type="PROSITE" id="PS51352">
    <property type="entry name" value="THIOREDOXIN_2"/>
    <property type="match status" value="1"/>
</dbReference>
<dbReference type="eggNOG" id="KOG0855">
    <property type="taxonomic scope" value="Eukaryota"/>
</dbReference>
<feature type="compositionally biased region" description="Basic and acidic residues" evidence="14">
    <location>
        <begin position="57"/>
        <end position="66"/>
    </location>
</feature>
<evidence type="ECO:0000259" key="15">
    <source>
        <dbReference type="PROSITE" id="PS51352"/>
    </source>
</evidence>
<keyword evidence="8" id="KW-0539">Nucleus</keyword>
<dbReference type="EMBL" id="CP017557">
    <property type="protein sequence ID" value="AOW05655.1"/>
    <property type="molecule type" value="Genomic_DNA"/>
</dbReference>
<evidence type="ECO:0000256" key="7">
    <source>
        <dbReference type="ARBA" id="ARBA00023157"/>
    </source>
</evidence>
<dbReference type="GO" id="GO:0005634">
    <property type="term" value="C:nucleus"/>
    <property type="evidence" value="ECO:0007669"/>
    <property type="project" value="UniProtKB-SubCell"/>
</dbReference>
<reference evidence="16 18" key="1">
    <citation type="journal article" date="2016" name="PLoS ONE">
        <title>Sequence Assembly of Yarrowia lipolytica Strain W29/CLIB89 Shows Transposable Element Diversity.</title>
        <authorList>
            <person name="Magnan C."/>
            <person name="Yu J."/>
            <person name="Chang I."/>
            <person name="Jahn E."/>
            <person name="Kanomata Y."/>
            <person name="Wu J."/>
            <person name="Zeller M."/>
            <person name="Oakes M."/>
            <person name="Baldi P."/>
            <person name="Sandmeyer S."/>
        </authorList>
    </citation>
    <scope>NUCLEOTIDE SEQUENCE [LARGE SCALE GENOMIC DNA]</scope>
    <source>
        <strain evidence="16">CLIB89</strain>
        <strain evidence="18">CLIB89(W29)</strain>
    </source>
</reference>
<dbReference type="OrthoDB" id="338622at2759"/>
<evidence type="ECO:0000256" key="3">
    <source>
        <dbReference type="ARBA" id="ARBA00013017"/>
    </source>
</evidence>
<dbReference type="GeneID" id="2911763"/>
<keyword evidence="5" id="KW-0049">Antioxidant</keyword>
<organism evidence="16 18">
    <name type="scientific">Yarrowia lipolytica</name>
    <name type="common">Candida lipolytica</name>
    <dbReference type="NCBI Taxonomy" id="4952"/>
    <lineage>
        <taxon>Eukaryota</taxon>
        <taxon>Fungi</taxon>
        <taxon>Dikarya</taxon>
        <taxon>Ascomycota</taxon>
        <taxon>Saccharomycotina</taxon>
        <taxon>Dipodascomycetes</taxon>
        <taxon>Dipodascales</taxon>
        <taxon>Dipodascales incertae sedis</taxon>
        <taxon>Yarrowia</taxon>
    </lineage>
</organism>
<dbReference type="Proteomes" id="UP000256601">
    <property type="component" value="Unassembled WGS sequence"/>
</dbReference>
<dbReference type="Pfam" id="PF00578">
    <property type="entry name" value="AhpC-TSA"/>
    <property type="match status" value="1"/>
</dbReference>
<evidence type="ECO:0000256" key="11">
    <source>
        <dbReference type="ARBA" id="ARBA00038489"/>
    </source>
</evidence>
<dbReference type="Proteomes" id="UP000182444">
    <property type="component" value="Chromosome 1E"/>
</dbReference>
<evidence type="ECO:0000313" key="17">
    <source>
        <dbReference type="EMBL" id="RDW23663.1"/>
    </source>
</evidence>
<evidence type="ECO:0000313" key="18">
    <source>
        <dbReference type="Proteomes" id="UP000182444"/>
    </source>
</evidence>
<evidence type="ECO:0000256" key="4">
    <source>
        <dbReference type="ARBA" id="ARBA00022559"/>
    </source>
</evidence>
<comment type="subunit">
    <text evidence="2">Monomer.</text>
</comment>
<dbReference type="InterPro" id="IPR036249">
    <property type="entry name" value="Thioredoxin-like_sf"/>
</dbReference>